<dbReference type="PROSITE" id="PS50405">
    <property type="entry name" value="GST_CTER"/>
    <property type="match status" value="1"/>
</dbReference>
<dbReference type="CDD" id="cd03075">
    <property type="entry name" value="GST_N_Mu"/>
    <property type="match status" value="1"/>
</dbReference>
<dbReference type="PANTHER" id="PTHR11571:SF222">
    <property type="entry name" value="GLUTATHIONE TRANSFERASE"/>
    <property type="match status" value="1"/>
</dbReference>
<dbReference type="HOGENOM" id="CLU_039475_2_0_1"/>
<evidence type="ECO:0000256" key="2">
    <source>
        <dbReference type="ARBA" id="ARBA00005861"/>
    </source>
</evidence>
<evidence type="ECO:0000313" key="10">
    <source>
        <dbReference type="Proteomes" id="UP000015104"/>
    </source>
</evidence>
<evidence type="ECO:0000256" key="6">
    <source>
        <dbReference type="ARBA" id="ARBA00047960"/>
    </source>
</evidence>
<comment type="subunit">
    <text evidence="3">Homodimer.</text>
</comment>
<reference evidence="10" key="1">
    <citation type="submission" date="2011-08" db="EMBL/GenBank/DDBJ databases">
        <authorList>
            <person name="Rombauts S."/>
        </authorList>
    </citation>
    <scope>NUCLEOTIDE SEQUENCE</scope>
    <source>
        <strain evidence="10">London</strain>
    </source>
</reference>
<proteinExistence type="inferred from homology"/>
<dbReference type="InterPro" id="IPR040079">
    <property type="entry name" value="Glutathione_S-Trfase"/>
</dbReference>
<comment type="function">
    <text evidence="1">Conjugation of reduced glutathione to a wide number of exogenous and endogenous hydrophobic electrophiles.</text>
</comment>
<evidence type="ECO:0000259" key="8">
    <source>
        <dbReference type="PROSITE" id="PS50405"/>
    </source>
</evidence>
<keyword evidence="5" id="KW-0808">Transferase</keyword>
<dbReference type="GO" id="GO:0004364">
    <property type="term" value="F:glutathione transferase activity"/>
    <property type="evidence" value="ECO:0007669"/>
    <property type="project" value="UniProtKB-EC"/>
</dbReference>
<dbReference type="InterPro" id="IPR010987">
    <property type="entry name" value="Glutathione-S-Trfase_C-like"/>
</dbReference>
<dbReference type="EnsemblMetazoa" id="tetur05g05190.1">
    <property type="protein sequence ID" value="tetur05g05190.1"/>
    <property type="gene ID" value="tetur05g05190"/>
</dbReference>
<dbReference type="PANTHER" id="PTHR11571">
    <property type="entry name" value="GLUTATHIONE S-TRANSFERASE"/>
    <property type="match status" value="1"/>
</dbReference>
<dbReference type="PROSITE" id="PS50404">
    <property type="entry name" value="GST_NTER"/>
    <property type="match status" value="1"/>
</dbReference>
<dbReference type="InterPro" id="IPR004046">
    <property type="entry name" value="GST_C"/>
</dbReference>
<evidence type="ECO:0000256" key="4">
    <source>
        <dbReference type="ARBA" id="ARBA00012452"/>
    </source>
</evidence>
<dbReference type="GO" id="GO:0006749">
    <property type="term" value="P:glutathione metabolic process"/>
    <property type="evidence" value="ECO:0007669"/>
    <property type="project" value="TreeGrafter"/>
</dbReference>
<evidence type="ECO:0000256" key="1">
    <source>
        <dbReference type="ARBA" id="ARBA00003701"/>
    </source>
</evidence>
<name>T1K566_TETUR</name>
<dbReference type="OMA" id="CYDPEYT"/>
<accession>T1K566</accession>
<dbReference type="Pfam" id="PF14497">
    <property type="entry name" value="GST_C_3"/>
    <property type="match status" value="1"/>
</dbReference>
<dbReference type="InterPro" id="IPR036282">
    <property type="entry name" value="Glutathione-S-Trfase_C_sf"/>
</dbReference>
<comment type="catalytic activity">
    <reaction evidence="6">
        <text>RX + glutathione = an S-substituted glutathione + a halide anion + H(+)</text>
        <dbReference type="Rhea" id="RHEA:16437"/>
        <dbReference type="ChEBI" id="CHEBI:15378"/>
        <dbReference type="ChEBI" id="CHEBI:16042"/>
        <dbReference type="ChEBI" id="CHEBI:17792"/>
        <dbReference type="ChEBI" id="CHEBI:57925"/>
        <dbReference type="ChEBI" id="CHEBI:90779"/>
        <dbReference type="EC" id="2.5.1.18"/>
    </reaction>
</comment>
<dbReference type="Pfam" id="PF02798">
    <property type="entry name" value="GST_N"/>
    <property type="match status" value="1"/>
</dbReference>
<dbReference type="EMBL" id="CAEY01001585">
    <property type="status" value="NOT_ANNOTATED_CDS"/>
    <property type="molecule type" value="Genomic_DNA"/>
</dbReference>
<dbReference type="InterPro" id="IPR050213">
    <property type="entry name" value="GST_superfamily"/>
</dbReference>
<dbReference type="SFLD" id="SFLDG00363">
    <property type="entry name" value="AMPS_(cytGST):_Alpha-__Mu-__Pi"/>
    <property type="match status" value="1"/>
</dbReference>
<evidence type="ECO:0000256" key="5">
    <source>
        <dbReference type="ARBA" id="ARBA00022679"/>
    </source>
</evidence>
<feature type="domain" description="GST N-terminal" evidence="7">
    <location>
        <begin position="1"/>
        <end position="88"/>
    </location>
</feature>
<dbReference type="SUPFAM" id="SSF52833">
    <property type="entry name" value="Thioredoxin-like"/>
    <property type="match status" value="1"/>
</dbReference>
<comment type="similarity">
    <text evidence="2">Belongs to the GST superfamily. Mu family.</text>
</comment>
<dbReference type="AlphaFoldDB" id="T1K566"/>
<gene>
    <name evidence="9" type="primary">107360645</name>
</gene>
<evidence type="ECO:0000313" key="9">
    <source>
        <dbReference type="EnsemblMetazoa" id="tetur05g05190.1"/>
    </source>
</evidence>
<dbReference type="Gene3D" id="1.20.1050.10">
    <property type="match status" value="1"/>
</dbReference>
<protein>
    <recommendedName>
        <fullName evidence="4">glutathione transferase</fullName>
        <ecNumber evidence="4">2.5.1.18</ecNumber>
    </recommendedName>
</protein>
<dbReference type="FunFam" id="1.20.1050.10:FF:000101">
    <property type="entry name" value="Glutathione S-transferase Mu 4"/>
    <property type="match status" value="1"/>
</dbReference>
<organism evidence="9 10">
    <name type="scientific">Tetranychus urticae</name>
    <name type="common">Two-spotted spider mite</name>
    <dbReference type="NCBI Taxonomy" id="32264"/>
    <lineage>
        <taxon>Eukaryota</taxon>
        <taxon>Metazoa</taxon>
        <taxon>Ecdysozoa</taxon>
        <taxon>Arthropoda</taxon>
        <taxon>Chelicerata</taxon>
        <taxon>Arachnida</taxon>
        <taxon>Acari</taxon>
        <taxon>Acariformes</taxon>
        <taxon>Trombidiformes</taxon>
        <taxon>Prostigmata</taxon>
        <taxon>Eleutherengona</taxon>
        <taxon>Raphignathae</taxon>
        <taxon>Tetranychoidea</taxon>
        <taxon>Tetranychidae</taxon>
        <taxon>Tetranychus</taxon>
    </lineage>
</organism>
<dbReference type="STRING" id="32264.T1K566"/>
<dbReference type="Gene3D" id="3.40.30.10">
    <property type="entry name" value="Glutaredoxin"/>
    <property type="match status" value="1"/>
</dbReference>
<evidence type="ECO:0000256" key="3">
    <source>
        <dbReference type="ARBA" id="ARBA00011738"/>
    </source>
</evidence>
<dbReference type="GO" id="GO:0042178">
    <property type="term" value="P:xenobiotic catabolic process"/>
    <property type="evidence" value="ECO:0007669"/>
    <property type="project" value="UniProtKB-ARBA"/>
</dbReference>
<sequence>MAPVLGYWDFRGLVDPIRLLLAHAGVDYEYKVYKIGPAPEFSKDEFRSIKHEFGFDFPNSPYYIDGDFKLTQKMAILRYLGRKHGLIGSEEAELTRCDLAEQAAEDLAYYLYRSWFAGEEASRKDLSENLPGKLSEFDKFIGSGPFVLGEKVTYSDFLVYSTLDYLRVYDESFLENFDSLKNFLTRIEALPNVDAFIKSDKFSRLPISRQFAWELKKITPEVTETPVSKSSE</sequence>
<dbReference type="EC" id="2.5.1.18" evidence="4"/>
<dbReference type="InterPro" id="IPR036249">
    <property type="entry name" value="Thioredoxin-like_sf"/>
</dbReference>
<dbReference type="KEGG" id="tut:107360645"/>
<dbReference type="Proteomes" id="UP000015104">
    <property type="component" value="Unassembled WGS sequence"/>
</dbReference>
<dbReference type="SFLD" id="SFLDG01205">
    <property type="entry name" value="AMPS.1"/>
    <property type="match status" value="1"/>
</dbReference>
<dbReference type="eggNOG" id="KOG1695">
    <property type="taxonomic scope" value="Eukaryota"/>
</dbReference>
<keyword evidence="10" id="KW-1185">Reference proteome</keyword>
<dbReference type="SFLD" id="SFLDS00019">
    <property type="entry name" value="Glutathione_Transferase_(cytos"/>
    <property type="match status" value="1"/>
</dbReference>
<feature type="domain" description="GST C-terminal" evidence="8">
    <location>
        <begin position="90"/>
        <end position="207"/>
    </location>
</feature>
<evidence type="ECO:0000259" key="7">
    <source>
        <dbReference type="PROSITE" id="PS50404"/>
    </source>
</evidence>
<dbReference type="SUPFAM" id="SSF47616">
    <property type="entry name" value="GST C-terminal domain-like"/>
    <property type="match status" value="1"/>
</dbReference>
<dbReference type="InterPro" id="IPR004045">
    <property type="entry name" value="Glutathione_S-Trfase_N"/>
</dbReference>
<dbReference type="OrthoDB" id="4951845at2759"/>
<reference evidence="9" key="2">
    <citation type="submission" date="2015-06" db="UniProtKB">
        <authorList>
            <consortium name="EnsemblMetazoa"/>
        </authorList>
    </citation>
    <scope>IDENTIFICATION</scope>
</reference>